<feature type="region of interest" description="Disordered" evidence="2">
    <location>
        <begin position="1"/>
        <end position="85"/>
    </location>
</feature>
<dbReference type="Proteomes" id="UP001430804">
    <property type="component" value="Unassembled WGS sequence"/>
</dbReference>
<feature type="compositionally biased region" description="Acidic residues" evidence="2">
    <location>
        <begin position="47"/>
        <end position="57"/>
    </location>
</feature>
<name>A0ABS6WTF9_9HYPH</name>
<comment type="caution">
    <text evidence="3">The sequence shown here is derived from an EMBL/GenBank/DDBJ whole genome shotgun (WGS) entry which is preliminary data.</text>
</comment>
<evidence type="ECO:0000256" key="1">
    <source>
        <dbReference type="SAM" id="Coils"/>
    </source>
</evidence>
<evidence type="ECO:0000256" key="2">
    <source>
        <dbReference type="SAM" id="MobiDB-lite"/>
    </source>
</evidence>
<evidence type="ECO:0000313" key="3">
    <source>
        <dbReference type="EMBL" id="MBW3099226.1"/>
    </source>
</evidence>
<organism evidence="3 4">
    <name type="scientific">Pseudohoeflea coraliihabitans</name>
    <dbReference type="NCBI Taxonomy" id="2860393"/>
    <lineage>
        <taxon>Bacteria</taxon>
        <taxon>Pseudomonadati</taxon>
        <taxon>Pseudomonadota</taxon>
        <taxon>Alphaproteobacteria</taxon>
        <taxon>Hyphomicrobiales</taxon>
        <taxon>Rhizobiaceae</taxon>
        <taxon>Pseudohoeflea</taxon>
    </lineage>
</organism>
<dbReference type="EMBL" id="JAHWQX010000008">
    <property type="protein sequence ID" value="MBW3099226.1"/>
    <property type="molecule type" value="Genomic_DNA"/>
</dbReference>
<feature type="region of interest" description="Disordered" evidence="2">
    <location>
        <begin position="103"/>
        <end position="126"/>
    </location>
</feature>
<keyword evidence="1" id="KW-0175">Coiled coil</keyword>
<feature type="compositionally biased region" description="Acidic residues" evidence="2">
    <location>
        <begin position="20"/>
        <end position="38"/>
    </location>
</feature>
<proteinExistence type="predicted"/>
<gene>
    <name evidence="3" type="ORF">KY465_18245</name>
</gene>
<dbReference type="RefSeq" id="WP_219203556.1">
    <property type="nucleotide sequence ID" value="NZ_JAHWQX010000008.1"/>
</dbReference>
<feature type="coiled-coil region" evidence="1">
    <location>
        <begin position="131"/>
        <end position="158"/>
    </location>
</feature>
<reference evidence="3" key="1">
    <citation type="submission" date="2021-07" db="EMBL/GenBank/DDBJ databases">
        <title>Pseudohoeflea marina sp. nov. a polyhydroxyalcanoate-producing bacterium.</title>
        <authorList>
            <person name="Zheng W."/>
            <person name="Yu S."/>
            <person name="Huang Y."/>
        </authorList>
    </citation>
    <scope>NUCLEOTIDE SEQUENCE</scope>
    <source>
        <strain evidence="3">DP4N28-3</strain>
    </source>
</reference>
<accession>A0ABS6WTF9</accession>
<evidence type="ECO:0000313" key="4">
    <source>
        <dbReference type="Proteomes" id="UP001430804"/>
    </source>
</evidence>
<keyword evidence="4" id="KW-1185">Reference proteome</keyword>
<protein>
    <submittedName>
        <fullName evidence="3">Uncharacterized protein</fullName>
    </submittedName>
</protein>
<sequence length="317" mass="35253">MDKDFDATGLTEAEISMLEGDGEEAPQVESENQNDEPEAVAASDQDERQDEGGEDQGGEPSNPAEKAPSGYVPTRALQEAREEAKRIKEQLAQYQTWTQEIAGKLAEQKTQPQHQQQEEDQPPADWETDPIARMQWENQRLTEQLQAMQQGLTTQQQQQMQAQQEQYQAQMVIAQADQLFNAAQGENPDIQEAFQHAVNAVHGELQKRGLFGPQLKAEMDRHLLHYASQAPKEPAEFAEYVRRNARYWGWDGAKKPAGDTDAGQKIDRMAKAVKSNKTLSGGAGSGEMSLEDLAKMSGAELEKLAEENPELFAKFGA</sequence>